<evidence type="ECO:0000313" key="2">
    <source>
        <dbReference type="EMBL" id="PBK75383.1"/>
    </source>
</evidence>
<protein>
    <submittedName>
        <fullName evidence="2">Uncharacterized protein</fullName>
    </submittedName>
</protein>
<dbReference type="Proteomes" id="UP000218334">
    <property type="component" value="Unassembled WGS sequence"/>
</dbReference>
<accession>A0A2H3CGW0</accession>
<evidence type="ECO:0000256" key="1">
    <source>
        <dbReference type="SAM" id="MobiDB-lite"/>
    </source>
</evidence>
<feature type="region of interest" description="Disordered" evidence="1">
    <location>
        <begin position="187"/>
        <end position="211"/>
    </location>
</feature>
<gene>
    <name evidence="2" type="ORF">ARMSODRAFT_970052</name>
</gene>
<name>A0A2H3CGW0_9AGAR</name>
<dbReference type="EMBL" id="KZ293417">
    <property type="protein sequence ID" value="PBK75383.1"/>
    <property type="molecule type" value="Genomic_DNA"/>
</dbReference>
<feature type="compositionally biased region" description="Acidic residues" evidence="1">
    <location>
        <begin position="195"/>
        <end position="211"/>
    </location>
</feature>
<sequence>MSQEPDGISCHWTGVGGHALGHFRQSQESYMPGIKRFIEEAAVGTDTNTLAPAAKNVKLWLPLQIPVKQRKEVATDAVYKGELHLRKGQLIGTVGDAIRSSAAKYQRAYEALMSLGGEEHYVGFKLLLDADLILLNGPKHEHGSASGRRKQLKDSFKTLWGHKQTEEKDNVLADSVFVLSRTFSGAAELSGSDSSESEAMDEEQSDCDMSS</sequence>
<dbReference type="AlphaFoldDB" id="A0A2H3CGW0"/>
<organism evidence="2 3">
    <name type="scientific">Armillaria solidipes</name>
    <dbReference type="NCBI Taxonomy" id="1076256"/>
    <lineage>
        <taxon>Eukaryota</taxon>
        <taxon>Fungi</taxon>
        <taxon>Dikarya</taxon>
        <taxon>Basidiomycota</taxon>
        <taxon>Agaricomycotina</taxon>
        <taxon>Agaricomycetes</taxon>
        <taxon>Agaricomycetidae</taxon>
        <taxon>Agaricales</taxon>
        <taxon>Marasmiineae</taxon>
        <taxon>Physalacriaceae</taxon>
        <taxon>Armillaria</taxon>
    </lineage>
</organism>
<keyword evidence="3" id="KW-1185">Reference proteome</keyword>
<evidence type="ECO:0000313" key="3">
    <source>
        <dbReference type="Proteomes" id="UP000218334"/>
    </source>
</evidence>
<proteinExistence type="predicted"/>
<reference evidence="3" key="1">
    <citation type="journal article" date="2017" name="Nat. Ecol. Evol.">
        <title>Genome expansion and lineage-specific genetic innovations in the forest pathogenic fungi Armillaria.</title>
        <authorList>
            <person name="Sipos G."/>
            <person name="Prasanna A.N."/>
            <person name="Walter M.C."/>
            <person name="O'Connor E."/>
            <person name="Balint B."/>
            <person name="Krizsan K."/>
            <person name="Kiss B."/>
            <person name="Hess J."/>
            <person name="Varga T."/>
            <person name="Slot J."/>
            <person name="Riley R."/>
            <person name="Boka B."/>
            <person name="Rigling D."/>
            <person name="Barry K."/>
            <person name="Lee J."/>
            <person name="Mihaltcheva S."/>
            <person name="LaButti K."/>
            <person name="Lipzen A."/>
            <person name="Waldron R."/>
            <person name="Moloney N.M."/>
            <person name="Sperisen C."/>
            <person name="Kredics L."/>
            <person name="Vagvoelgyi C."/>
            <person name="Patrignani A."/>
            <person name="Fitzpatrick D."/>
            <person name="Nagy I."/>
            <person name="Doyle S."/>
            <person name="Anderson J.B."/>
            <person name="Grigoriev I.V."/>
            <person name="Gueldener U."/>
            <person name="Muensterkoetter M."/>
            <person name="Nagy L.G."/>
        </authorList>
    </citation>
    <scope>NUCLEOTIDE SEQUENCE [LARGE SCALE GENOMIC DNA]</scope>
    <source>
        <strain evidence="3">28-4</strain>
    </source>
</reference>